<dbReference type="EMBL" id="QBMP01000008">
    <property type="protein sequence ID" value="PZO60710.1"/>
    <property type="molecule type" value="Genomic_DNA"/>
</dbReference>
<sequence>MTVGLPASGKSTWAKALVLKEAGRWVRVNKDSLREMCHSSKFSKSNEKFVVRLRNLIILEALADGKNVIVDDTNLHPKHIRAVTELVKGEAVVEINDSFLSVPVETCIRRDLGRVASVGKDVIMQMYKEFIAPNAPPPVHDPDLADVIVVDMDGTLALLGNRSPYDASRCDRDQPNLPVLQTILKWQETHKIIVMSGRTDDARVKTEAWLATHGVKYEALHMRAFGDMRKDTVVKQEMYNQHLAGKVNVIAVFDDRASVVEMWRRLGLTVFQVAEGNF</sequence>
<dbReference type="Proteomes" id="UP000249794">
    <property type="component" value="Unassembled WGS sequence"/>
</dbReference>
<gene>
    <name evidence="2" type="ORF">DCF15_01690</name>
</gene>
<dbReference type="Pfam" id="PF13671">
    <property type="entry name" value="AAA_33"/>
    <property type="match status" value="1"/>
</dbReference>
<dbReference type="Gene3D" id="3.40.50.1000">
    <property type="entry name" value="HAD superfamily/HAD-like"/>
    <property type="match status" value="1"/>
</dbReference>
<evidence type="ECO:0000259" key="1">
    <source>
        <dbReference type="Pfam" id="PF25109"/>
    </source>
</evidence>
<keyword evidence="2" id="KW-0418">Kinase</keyword>
<proteinExistence type="predicted"/>
<dbReference type="SUPFAM" id="SSF52540">
    <property type="entry name" value="P-loop containing nucleoside triphosphate hydrolases"/>
    <property type="match status" value="1"/>
</dbReference>
<comment type="caution">
    <text evidence="2">The sequence shown here is derived from an EMBL/GenBank/DDBJ whole genome shotgun (WGS) entry which is preliminary data.</text>
</comment>
<dbReference type="InterPro" id="IPR023214">
    <property type="entry name" value="HAD_sf"/>
</dbReference>
<feature type="domain" description="Polynucleotide kinase PNKP phosphatase" evidence="1">
    <location>
        <begin position="147"/>
        <end position="278"/>
    </location>
</feature>
<dbReference type="InterPro" id="IPR056782">
    <property type="entry name" value="HAD_PNKP"/>
</dbReference>
<organism evidence="2 3">
    <name type="scientific">Phormidesmis priestleyi</name>
    <dbReference type="NCBI Taxonomy" id="268141"/>
    <lineage>
        <taxon>Bacteria</taxon>
        <taxon>Bacillati</taxon>
        <taxon>Cyanobacteriota</taxon>
        <taxon>Cyanophyceae</taxon>
        <taxon>Leptolyngbyales</taxon>
        <taxon>Leptolyngbyaceae</taxon>
        <taxon>Phormidesmis</taxon>
    </lineage>
</organism>
<reference evidence="2 3" key="2">
    <citation type="submission" date="2018-06" db="EMBL/GenBank/DDBJ databases">
        <title>Metagenomic assembly of (sub)arctic Cyanobacteria and their associated microbiome from non-axenic cultures.</title>
        <authorList>
            <person name="Baurain D."/>
        </authorList>
    </citation>
    <scope>NUCLEOTIDE SEQUENCE [LARGE SCALE GENOMIC DNA]</scope>
    <source>
        <strain evidence="2">ULC027bin1</strain>
    </source>
</reference>
<reference evidence="3" key="1">
    <citation type="submission" date="2018-04" db="EMBL/GenBank/DDBJ databases">
        <authorList>
            <person name="Cornet L."/>
        </authorList>
    </citation>
    <scope>NUCLEOTIDE SEQUENCE [LARGE SCALE GENOMIC DNA]</scope>
</reference>
<dbReference type="GO" id="GO:0016301">
    <property type="term" value="F:kinase activity"/>
    <property type="evidence" value="ECO:0007669"/>
    <property type="project" value="UniProtKB-KW"/>
</dbReference>
<dbReference type="Gene3D" id="3.40.50.300">
    <property type="entry name" value="P-loop containing nucleotide triphosphate hydrolases"/>
    <property type="match status" value="1"/>
</dbReference>
<accession>A0A2W4XT53</accession>
<keyword evidence="2" id="KW-0808">Transferase</keyword>
<evidence type="ECO:0000313" key="2">
    <source>
        <dbReference type="EMBL" id="PZO60710.1"/>
    </source>
</evidence>
<dbReference type="InterPro" id="IPR027417">
    <property type="entry name" value="P-loop_NTPase"/>
</dbReference>
<dbReference type="AlphaFoldDB" id="A0A2W4XT53"/>
<dbReference type="Pfam" id="PF25109">
    <property type="entry name" value="HAD_PNKP"/>
    <property type="match status" value="1"/>
</dbReference>
<dbReference type="InterPro" id="IPR036412">
    <property type="entry name" value="HAD-like_sf"/>
</dbReference>
<dbReference type="SUPFAM" id="SSF56784">
    <property type="entry name" value="HAD-like"/>
    <property type="match status" value="1"/>
</dbReference>
<protein>
    <submittedName>
        <fullName evidence="2">Polynucleotide kinase</fullName>
    </submittedName>
</protein>
<name>A0A2W4XT53_9CYAN</name>
<evidence type="ECO:0000313" key="3">
    <source>
        <dbReference type="Proteomes" id="UP000249794"/>
    </source>
</evidence>